<reference evidence="2" key="1">
    <citation type="submission" date="2014-07" db="EMBL/GenBank/DDBJ databases">
        <authorList>
            <person name="Urmite Genomes Urmite Genomes"/>
        </authorList>
    </citation>
    <scope>NUCLEOTIDE SEQUENCE</scope>
    <source>
        <strain evidence="2">11W110_air</strain>
    </source>
</reference>
<dbReference type="PATRIC" id="fig|1461584.3.peg.2642"/>
<organism evidence="2">
    <name type="scientific">Arthrobacter saudimassiliensis</name>
    <dbReference type="NCBI Taxonomy" id="1461584"/>
    <lineage>
        <taxon>Bacteria</taxon>
        <taxon>Bacillati</taxon>
        <taxon>Actinomycetota</taxon>
        <taxon>Actinomycetes</taxon>
        <taxon>Micrococcales</taxon>
        <taxon>Micrococcaceae</taxon>
        <taxon>Arthrobacter</taxon>
    </lineage>
</organism>
<feature type="compositionally biased region" description="Basic and acidic residues" evidence="1">
    <location>
        <begin position="169"/>
        <end position="181"/>
    </location>
</feature>
<name>A0A078MWU4_9MICC</name>
<dbReference type="AlphaFoldDB" id="A0A078MWU4"/>
<feature type="region of interest" description="Disordered" evidence="1">
    <location>
        <begin position="160"/>
        <end position="181"/>
    </location>
</feature>
<dbReference type="EMBL" id="LN483072">
    <property type="protein sequence ID" value="CEA09301.1"/>
    <property type="molecule type" value="Genomic_DNA"/>
</dbReference>
<accession>A0A078MWU4</accession>
<evidence type="ECO:0000256" key="1">
    <source>
        <dbReference type="SAM" id="MobiDB-lite"/>
    </source>
</evidence>
<gene>
    <name evidence="2" type="ORF">BN1051_02669</name>
</gene>
<evidence type="ECO:0000313" key="2">
    <source>
        <dbReference type="EMBL" id="CEA09301.1"/>
    </source>
</evidence>
<sequence length="355" mass="38652">MGRQHNEGRPPAVAAADLADAARAMEAAGIPDPKAYAMTLLRAAETLYITGEPEEGAAACEQAWAYAESVPALTYDRELAIHLFTAAWDLRTPRDPYYLIGAFPLAVEEYGPGSPWVRFLLRELSLYVEDIAEWGQLGSVRDDELAAHLQQIAEQALREFPVDGDGGDGDGHGDRSDRDGGDDAEIRRLRAAVAGHATVLLFYTGSHQWRESVLEWLDGPIYDYSSGSEQVRFLLGLQTYEAARAAAERTLAVVDADPVATDGEKALTVLDVAFGIALAPDDAGLARLPELEERAGSLAAGSLTDAETYLVREKMYRYVAQRMTEDEDEAAQAAQREMFERLRFDPFAAPAGAEA</sequence>
<proteinExistence type="predicted"/>
<protein>
    <submittedName>
        <fullName evidence="2">Uncharacterized protein</fullName>
    </submittedName>
</protein>